<dbReference type="Proteomes" id="UP000586031">
    <property type="component" value="Unassembled WGS sequence"/>
</dbReference>
<dbReference type="Pfam" id="PF13476">
    <property type="entry name" value="AAA_23"/>
    <property type="match status" value="1"/>
</dbReference>
<evidence type="ECO:0000256" key="4">
    <source>
        <dbReference type="ARBA" id="ARBA00022801"/>
    </source>
</evidence>
<reference evidence="13" key="1">
    <citation type="journal article" date="2020" name="bioRxiv">
        <title>A rank-normalized archaeal taxonomy based on genome phylogeny resolves widespread incomplete and uneven classifications.</title>
        <authorList>
            <person name="Rinke C."/>
            <person name="Chuvochina M."/>
            <person name="Mussig A.J."/>
            <person name="Chaumeil P.-A."/>
            <person name="Waite D.W."/>
            <person name="Whitman W.B."/>
            <person name="Parks D.H."/>
            <person name="Hugenholtz P."/>
        </authorList>
    </citation>
    <scope>NUCLEOTIDE SEQUENCE [LARGE SCALE GENOMIC DNA]</scope>
</reference>
<feature type="coiled-coil region" evidence="10">
    <location>
        <begin position="569"/>
        <end position="665"/>
    </location>
</feature>
<feature type="coiled-coil region" evidence="10">
    <location>
        <begin position="442"/>
        <end position="469"/>
    </location>
</feature>
<dbReference type="Pfam" id="PF04423">
    <property type="entry name" value="Rad50_zn_hook"/>
    <property type="match status" value="1"/>
</dbReference>
<dbReference type="GO" id="GO:0006302">
    <property type="term" value="P:double-strand break repair"/>
    <property type="evidence" value="ECO:0007669"/>
    <property type="project" value="InterPro"/>
</dbReference>
<dbReference type="GO" id="GO:0046872">
    <property type="term" value="F:metal ion binding"/>
    <property type="evidence" value="ECO:0007669"/>
    <property type="project" value="UniProtKB-UniRule"/>
</dbReference>
<dbReference type="InterPro" id="IPR038729">
    <property type="entry name" value="Rad50/SbcC_AAA"/>
</dbReference>
<dbReference type="PANTHER" id="PTHR32114:SF2">
    <property type="entry name" value="ABC TRANSPORTER ABCH.3"/>
    <property type="match status" value="1"/>
</dbReference>
<gene>
    <name evidence="12" type="ORF">HA271_02130</name>
</gene>
<keyword evidence="8" id="KW-0234">DNA repair</keyword>
<evidence type="ECO:0000256" key="9">
    <source>
        <dbReference type="PROSITE-ProRule" id="PRU00471"/>
    </source>
</evidence>
<feature type="domain" description="Zinc-hook" evidence="11">
    <location>
        <begin position="381"/>
        <end position="478"/>
    </location>
</feature>
<evidence type="ECO:0000313" key="13">
    <source>
        <dbReference type="Proteomes" id="UP000586031"/>
    </source>
</evidence>
<dbReference type="SUPFAM" id="SSF52540">
    <property type="entry name" value="P-loop containing nucleoside triphosphate hydrolases"/>
    <property type="match status" value="2"/>
</dbReference>
<keyword evidence="6" id="KW-0067">ATP-binding</keyword>
<dbReference type="InterPro" id="IPR027417">
    <property type="entry name" value="P-loop_NTPase"/>
</dbReference>
<dbReference type="Gene3D" id="1.10.287.510">
    <property type="entry name" value="Helix hairpin bin"/>
    <property type="match status" value="1"/>
</dbReference>
<protein>
    <submittedName>
        <fullName evidence="12">SMC family ATPase</fullName>
    </submittedName>
</protein>
<evidence type="ECO:0000256" key="5">
    <source>
        <dbReference type="ARBA" id="ARBA00022833"/>
    </source>
</evidence>
<comment type="caution">
    <text evidence="12">The sequence shown here is derived from an EMBL/GenBank/DDBJ whole genome shotgun (WGS) entry which is preliminary data.</text>
</comment>
<keyword evidence="5 9" id="KW-0862">Zinc</keyword>
<dbReference type="Gene3D" id="3.40.50.300">
    <property type="entry name" value="P-loop containing nucleotide triphosphate hydrolases"/>
    <property type="match status" value="2"/>
</dbReference>
<evidence type="ECO:0000256" key="3">
    <source>
        <dbReference type="ARBA" id="ARBA00022763"/>
    </source>
</evidence>
<evidence type="ECO:0000256" key="6">
    <source>
        <dbReference type="ARBA" id="ARBA00022840"/>
    </source>
</evidence>
<organism evidence="12 13">
    <name type="scientific">Methanobacterium subterraneum</name>
    <dbReference type="NCBI Taxonomy" id="59277"/>
    <lineage>
        <taxon>Archaea</taxon>
        <taxon>Methanobacteriati</taxon>
        <taxon>Methanobacteriota</taxon>
        <taxon>Methanomada group</taxon>
        <taxon>Methanobacteria</taxon>
        <taxon>Methanobacteriales</taxon>
        <taxon>Methanobacteriaceae</taxon>
        <taxon>Methanobacterium</taxon>
    </lineage>
</organism>
<dbReference type="AlphaFoldDB" id="A0A7J4TGU4"/>
<dbReference type="EMBL" id="DUHE01000059">
    <property type="protein sequence ID" value="HII83646.1"/>
    <property type="molecule type" value="Genomic_DNA"/>
</dbReference>
<keyword evidence="4" id="KW-0378">Hydrolase</keyword>
<keyword evidence="7 10" id="KW-0175">Coiled coil</keyword>
<keyword evidence="2" id="KW-0547">Nucleotide-binding</keyword>
<evidence type="ECO:0000259" key="11">
    <source>
        <dbReference type="PROSITE" id="PS51131"/>
    </source>
</evidence>
<dbReference type="GO" id="GO:0005524">
    <property type="term" value="F:ATP binding"/>
    <property type="evidence" value="ECO:0007669"/>
    <property type="project" value="UniProtKB-KW"/>
</dbReference>
<dbReference type="PANTHER" id="PTHR32114">
    <property type="entry name" value="ABC TRANSPORTER ABCH.3"/>
    <property type="match status" value="1"/>
</dbReference>
<sequence length="826" mass="96544">MIFKTLSLKNIRSYKDTKIEFPSGISLFEGDIGSGKSTILMAIEFVLFGLGNQKGESLLRRRTYNGSVTLEFEVNGQECEIRRNLVRIEKEKKKKFGKNEIKKYVRQEKGYFSLNDVKDILSPSEIKERVLNILDFKEPIDPLAQSVIFRYAVYTPQEEMKYILSQKPKDRLKTLRKAFGIEDYKIAIENASSCLSRVKDDISFLKGKTADLDNINNDLIFSREEKNFNQNKLAEFLEEYKKIELVFNEEKDRLELLQESEMQLKNLLAEIPHLKRQIEDKKQFCIKYNNEIRLSEEENEVKLFPQIEKIEKIQSPTSENEENLTKKINYLKKLTKNRAALEVNLTLLNENKENIENEINKEKNKSWDSLEKEKEVMIYKMGKLHDLLKSKEETVKKFSEKRFKLEVKKTDILETLNNLEELGDFCPVCGSPLDDKHKKNIKNEGNKEINKLELEIQKLTEIELKYYNELESVKININKLQHDLEDFKVIMDKISRLNELKTKLNLIKSDLRRLSEQLILVIDGSVEFDKIDDYVDYFEGLLNQLKDFKKSQEDLMSIKSQFKRNTTIIEENKITVKNLEIEIKELDEILSDAEAKTRKLKSVSEEIEILKHNHEKTNEKLQLLKENIISTETMINSLQNDIVKLKNIIKEKKELLAHLNEAKDRQILFNDSLIPTFFLIEKDVMNEKLEDFNDNFKSFFEVLNDDISKEVEINEEFTPIIKQDGYFQDVNYLSGGEKTSVALAYRLALNKTVQKSAKGLKSNLLILDEPTDGFSGEQLNNVKELLNDLDFNQTIIVSHERVLESFADNFFRVEKIDGISQLSKIS</sequence>
<evidence type="ECO:0000256" key="8">
    <source>
        <dbReference type="ARBA" id="ARBA00023204"/>
    </source>
</evidence>
<feature type="coiled-coil region" evidence="10">
    <location>
        <begin position="331"/>
        <end position="365"/>
    </location>
</feature>
<dbReference type="InterPro" id="IPR013134">
    <property type="entry name" value="Zn_hook_RAD50"/>
</dbReference>
<proteinExistence type="predicted"/>
<dbReference type="SUPFAM" id="SSF75712">
    <property type="entry name" value="Rad50 coiled-coil Zn hook"/>
    <property type="match status" value="1"/>
</dbReference>
<feature type="binding site" evidence="9">
    <location>
        <position position="426"/>
    </location>
    <ligand>
        <name>Zn(2+)</name>
        <dbReference type="ChEBI" id="CHEBI:29105"/>
    </ligand>
</feature>
<evidence type="ECO:0000256" key="1">
    <source>
        <dbReference type="ARBA" id="ARBA00022723"/>
    </source>
</evidence>
<evidence type="ECO:0000256" key="7">
    <source>
        <dbReference type="ARBA" id="ARBA00023054"/>
    </source>
</evidence>
<evidence type="ECO:0000256" key="10">
    <source>
        <dbReference type="SAM" id="Coils"/>
    </source>
</evidence>
<name>A0A7J4TGU4_9EURY</name>
<accession>A0A7J4TGU4</accession>
<evidence type="ECO:0000256" key="2">
    <source>
        <dbReference type="ARBA" id="ARBA00022741"/>
    </source>
</evidence>
<keyword evidence="1 9" id="KW-0479">Metal-binding</keyword>
<feature type="binding site" evidence="9">
    <location>
        <position position="429"/>
    </location>
    <ligand>
        <name>Zn(2+)</name>
        <dbReference type="ChEBI" id="CHEBI:29105"/>
    </ligand>
</feature>
<evidence type="ECO:0000313" key="12">
    <source>
        <dbReference type="EMBL" id="HII83646.1"/>
    </source>
</evidence>
<dbReference type="PROSITE" id="PS51131">
    <property type="entry name" value="ZN_HOOK"/>
    <property type="match status" value="1"/>
</dbReference>
<keyword evidence="3" id="KW-0227">DNA damage</keyword>
<dbReference type="GO" id="GO:0016887">
    <property type="term" value="F:ATP hydrolysis activity"/>
    <property type="evidence" value="ECO:0007669"/>
    <property type="project" value="InterPro"/>
</dbReference>